<evidence type="ECO:0000256" key="7">
    <source>
        <dbReference type="ARBA" id="ARBA00023237"/>
    </source>
</evidence>
<keyword evidence="4 8" id="KW-0812">Transmembrane</keyword>
<dbReference type="GO" id="GO:0009279">
    <property type="term" value="C:cell outer membrane"/>
    <property type="evidence" value="ECO:0007669"/>
    <property type="project" value="UniProtKB-SubCell"/>
</dbReference>
<reference evidence="13 15" key="2">
    <citation type="submission" date="2018-08" db="EMBL/GenBank/DDBJ databases">
        <title>A genome reference for cultivated species of the human gut microbiota.</title>
        <authorList>
            <person name="Zou Y."/>
            <person name="Xue W."/>
            <person name="Luo G."/>
        </authorList>
    </citation>
    <scope>NUCLEOTIDE SEQUENCE [LARGE SCALE GENOMIC DNA]</scope>
    <source>
        <strain evidence="13 15">AF37-12</strain>
    </source>
</reference>
<evidence type="ECO:0000256" key="8">
    <source>
        <dbReference type="PROSITE-ProRule" id="PRU01360"/>
    </source>
</evidence>
<evidence type="ECO:0000259" key="9">
    <source>
        <dbReference type="SMART" id="SM00965"/>
    </source>
</evidence>
<comment type="subcellular location">
    <subcellularLocation>
        <location evidence="1 8">Cell outer membrane</location>
        <topology evidence="1 8">Multi-pass membrane protein</topology>
    </subcellularLocation>
</comment>
<evidence type="ECO:0000256" key="5">
    <source>
        <dbReference type="ARBA" id="ARBA00022729"/>
    </source>
</evidence>
<dbReference type="GO" id="GO:0015344">
    <property type="term" value="F:siderophore uptake transmembrane transporter activity"/>
    <property type="evidence" value="ECO:0007669"/>
    <property type="project" value="TreeGrafter"/>
</dbReference>
<feature type="domain" description="Secretin/TonB short N-terminal" evidence="9">
    <location>
        <begin position="75"/>
        <end position="126"/>
    </location>
</feature>
<evidence type="ECO:0000313" key="15">
    <source>
        <dbReference type="Proteomes" id="UP000283616"/>
    </source>
</evidence>
<dbReference type="InterPro" id="IPR011662">
    <property type="entry name" value="Secretin/TonB_short_N"/>
</dbReference>
<dbReference type="NCBIfam" id="TIGR04056">
    <property type="entry name" value="OMP_RagA_SusC"/>
    <property type="match status" value="1"/>
</dbReference>
<accession>A0A0P0FFG6</accession>
<dbReference type="FunFam" id="2.60.40.1120:FF:000003">
    <property type="entry name" value="Outer membrane protein Omp121"/>
    <property type="match status" value="1"/>
</dbReference>
<dbReference type="InterPro" id="IPR023997">
    <property type="entry name" value="TonB-dep_OMP_SusC/RagA_CS"/>
</dbReference>
<dbReference type="SUPFAM" id="SSF49464">
    <property type="entry name" value="Carboxypeptidase regulatory domain-like"/>
    <property type="match status" value="1"/>
</dbReference>
<evidence type="ECO:0000313" key="16">
    <source>
        <dbReference type="Proteomes" id="UP000436858"/>
    </source>
</evidence>
<dbReference type="Proteomes" id="UP000460317">
    <property type="component" value="Unassembled WGS sequence"/>
</dbReference>
<dbReference type="Pfam" id="PF13715">
    <property type="entry name" value="CarbopepD_reg_2"/>
    <property type="match status" value="1"/>
</dbReference>
<dbReference type="SUPFAM" id="SSF56935">
    <property type="entry name" value="Porins"/>
    <property type="match status" value="1"/>
</dbReference>
<keyword evidence="5" id="KW-0732">Signal</keyword>
<keyword evidence="6 8" id="KW-0472">Membrane</keyword>
<dbReference type="InterPro" id="IPR023996">
    <property type="entry name" value="TonB-dep_OMP_SusC/RagA"/>
</dbReference>
<dbReference type="Proteomes" id="UP000436858">
    <property type="component" value="Unassembled WGS sequence"/>
</dbReference>
<dbReference type="Gene3D" id="2.60.40.1120">
    <property type="entry name" value="Carboxypeptidase-like, regulatory domain"/>
    <property type="match status" value="1"/>
</dbReference>
<dbReference type="EMBL" id="WCSB01000006">
    <property type="protein sequence ID" value="KAB4453144.1"/>
    <property type="molecule type" value="Genomic_DNA"/>
</dbReference>
<evidence type="ECO:0000256" key="1">
    <source>
        <dbReference type="ARBA" id="ARBA00004571"/>
    </source>
</evidence>
<evidence type="ECO:0000256" key="4">
    <source>
        <dbReference type="ARBA" id="ARBA00022692"/>
    </source>
</evidence>
<reference evidence="10 14" key="1">
    <citation type="submission" date="2015-09" db="EMBL/GenBank/DDBJ databases">
        <authorList>
            <consortium name="Pathogen Informatics"/>
        </authorList>
    </citation>
    <scope>NUCLEOTIDE SEQUENCE [LARGE SCALE GENOMIC DNA]</scope>
    <source>
        <strain evidence="10 14">2789STDY5834899</strain>
    </source>
</reference>
<keyword evidence="7 8" id="KW-0998">Cell outer membrane</keyword>
<dbReference type="Proteomes" id="UP000283616">
    <property type="component" value="Unassembled WGS sequence"/>
</dbReference>
<gene>
    <name evidence="10" type="primary">fepA_7</name>
    <name evidence="13" type="ORF">DW011_12000</name>
    <name evidence="10" type="ORF">ERS852511_03302</name>
    <name evidence="12" type="ORF">GAN91_19510</name>
    <name evidence="11" type="ORF">GAN93_08435</name>
</gene>
<evidence type="ECO:0000256" key="6">
    <source>
        <dbReference type="ARBA" id="ARBA00023136"/>
    </source>
</evidence>
<proteinExistence type="inferred from homology"/>
<accession>C6IPE0</accession>
<comment type="similarity">
    <text evidence="8">Belongs to the TonB-dependent receptor family.</text>
</comment>
<dbReference type="GO" id="GO:0044718">
    <property type="term" value="P:siderophore transmembrane transport"/>
    <property type="evidence" value="ECO:0007669"/>
    <property type="project" value="TreeGrafter"/>
</dbReference>
<dbReference type="Pfam" id="PF07715">
    <property type="entry name" value="Plug"/>
    <property type="match status" value="1"/>
</dbReference>
<organism evidence="11 17">
    <name type="scientific">Bacteroides thetaiotaomicron</name>
    <dbReference type="NCBI Taxonomy" id="818"/>
    <lineage>
        <taxon>Bacteria</taxon>
        <taxon>Pseudomonadati</taxon>
        <taxon>Bacteroidota</taxon>
        <taxon>Bacteroidia</taxon>
        <taxon>Bacteroidales</taxon>
        <taxon>Bacteroidaceae</taxon>
        <taxon>Bacteroides</taxon>
    </lineage>
</organism>
<dbReference type="PANTHER" id="PTHR30069:SF29">
    <property type="entry name" value="HEMOGLOBIN AND HEMOGLOBIN-HAPTOGLOBIN-BINDING PROTEIN 1-RELATED"/>
    <property type="match status" value="1"/>
</dbReference>
<reference evidence="16 17" key="3">
    <citation type="journal article" date="2019" name="Nat. Med.">
        <title>A library of human gut bacterial isolates paired with longitudinal multiomics data enables mechanistic microbiome research.</title>
        <authorList>
            <person name="Poyet M."/>
            <person name="Groussin M."/>
            <person name="Gibbons S.M."/>
            <person name="Avila-Pacheco J."/>
            <person name="Jiang X."/>
            <person name="Kearney S.M."/>
            <person name="Perrotta A.R."/>
            <person name="Berdy B."/>
            <person name="Zhao S."/>
            <person name="Lieberman T.D."/>
            <person name="Swanson P.K."/>
            <person name="Smith M."/>
            <person name="Roesemann S."/>
            <person name="Alexander J.E."/>
            <person name="Rich S.A."/>
            <person name="Livny J."/>
            <person name="Vlamakis H."/>
            <person name="Clish C."/>
            <person name="Bullock K."/>
            <person name="Deik A."/>
            <person name="Scott J."/>
            <person name="Pierce K.A."/>
            <person name="Xavier R.J."/>
            <person name="Alm E.J."/>
        </authorList>
    </citation>
    <scope>NUCLEOTIDE SEQUENCE [LARGE SCALE GENOMIC DNA]</scope>
    <source>
        <strain evidence="12 16">BIOML-A162</strain>
        <strain evidence="11 17">BIOML-A165</strain>
    </source>
</reference>
<evidence type="ECO:0000313" key="14">
    <source>
        <dbReference type="Proteomes" id="UP000095576"/>
    </source>
</evidence>
<dbReference type="InterPro" id="IPR036942">
    <property type="entry name" value="Beta-barrel_TonB_sf"/>
</dbReference>
<evidence type="ECO:0000313" key="10">
    <source>
        <dbReference type="EMBL" id="CUP81363.1"/>
    </source>
</evidence>
<dbReference type="AlphaFoldDB" id="A0A0P0FFG6"/>
<evidence type="ECO:0000313" key="12">
    <source>
        <dbReference type="EMBL" id="KAB4477692.1"/>
    </source>
</evidence>
<keyword evidence="2 8" id="KW-0813">Transport</keyword>
<dbReference type="EMBL" id="WCRY01000021">
    <property type="protein sequence ID" value="KAB4477692.1"/>
    <property type="molecule type" value="Genomic_DNA"/>
</dbReference>
<dbReference type="InterPro" id="IPR037066">
    <property type="entry name" value="Plug_dom_sf"/>
</dbReference>
<dbReference type="Pfam" id="PF07660">
    <property type="entry name" value="STN"/>
    <property type="match status" value="1"/>
</dbReference>
<evidence type="ECO:0000313" key="13">
    <source>
        <dbReference type="EMBL" id="RHL58792.1"/>
    </source>
</evidence>
<evidence type="ECO:0000313" key="11">
    <source>
        <dbReference type="EMBL" id="KAB4453144.1"/>
    </source>
</evidence>
<dbReference type="InterPro" id="IPR008969">
    <property type="entry name" value="CarboxyPept-like_regulatory"/>
</dbReference>
<sequence length="1110" mass="123161">MQNYCIVQFLGGLNLLRRSSRKISLSMKLLFILIVCSFGLAYASDGYAQKTSITLKANDCTIEEVLHKIELESGFGFFVNSKNLDLKRKVSVSVSNKNIFQVLEQVFKGVGIEYKVLDNKIVLAAKEKDVAQQRKERLIAGTVKDKNGEPLIGVSIREKSSGEGTITDMDGNYKLSTSSANPVLVFSYVGYQSKEVPVKGNVANVVLEDATQELNEVVVTALGIKRSEKALSYNVQQLSGDELTTVKDANFISSLNGKVAGVNINSSNTTGGASRVVMRGVKSITSSNLALYVIDGVPMYNMMNGGGGGIYDQQGTDGAADINPEDIESISMLTGPSAAALYGNAAAAGVVLITTKKGSADKTSVTVSNNTTFSKVSMMPEMQSKYGNLPNSLDSWGPIVNSDYDPRDFFQTGANVINSFALSTGNKKNQAYLSASTTNTTNILPNSGYNRYNFTVRNTTSFLKDKMTLDAGASYILQNDKNMMSQGYYYNPLPGLYRFPRSENFDDVRMFERYNSGMDLMEQYWPYGGTSSGLANPYWIQNRQLRENKKTRYMINASLKYQLFDWLDVVGRVKIDNYDNRSTYKAYASTGTLVSGDRGTYSDTSTQSKNTYADAIATLNKSFNDWSVNVNLGVSLSDSRYEMIGYEGGLKLINFFAVHNIDFNKAWKAKQSGWHDQTRAIFANAEIGWKSMIYLTATGRNDWDSRLAFSDYKSFFYPSIGLSAILTSMFNAPDWLTYLKVRGSYTEVGNSYGRFMTTVTYPYDEQTQSWTSTSSYPNTKLKPERTKSWEVGLDARILNDISLNLTYYRSNTYNQTFYADLSLSSGYSNIPIQSGNIMNEGLEMSLGYNKQWKDFSFNTNYTLTWNKNRVKRLADGVYNYATGQPIQMPELSPLTYGHTDARLILRVGGSMGDVYGQRLLKRDLNGYILNEEGVGLAMENKETYLGSILPKMNMGWSLGFGYKGVNLGMTFTGRFGGIVISETQSVLDAAGVSKVSADVRDAGGVQINQSKVSAQTYYQTIQGTAAYYTYSATNVRLGELSLSYTLPKKWFDNKVGMTVGLVGKNLWMIYCKAPFDPELTTSAASNFYQGFDAYMLPSTRNFGFNVKFQF</sequence>
<evidence type="ECO:0000313" key="17">
    <source>
        <dbReference type="Proteomes" id="UP000460317"/>
    </source>
</evidence>
<keyword evidence="3 8" id="KW-1134">Transmembrane beta strand</keyword>
<dbReference type="InterPro" id="IPR039426">
    <property type="entry name" value="TonB-dep_rcpt-like"/>
</dbReference>
<evidence type="ECO:0000256" key="2">
    <source>
        <dbReference type="ARBA" id="ARBA00022448"/>
    </source>
</evidence>
<dbReference type="Gene3D" id="2.170.130.10">
    <property type="entry name" value="TonB-dependent receptor, plug domain"/>
    <property type="match status" value="1"/>
</dbReference>
<dbReference type="Proteomes" id="UP000095576">
    <property type="component" value="Unassembled WGS sequence"/>
</dbReference>
<dbReference type="PATRIC" id="fig|818.23.peg.4673"/>
<protein>
    <submittedName>
        <fullName evidence="10">Putative outer membrane protein</fullName>
    </submittedName>
    <submittedName>
        <fullName evidence="11">SusC/RagA family TonB-linked outer membrane protein</fullName>
    </submittedName>
</protein>
<dbReference type="PANTHER" id="PTHR30069">
    <property type="entry name" value="TONB-DEPENDENT OUTER MEMBRANE RECEPTOR"/>
    <property type="match status" value="1"/>
</dbReference>
<dbReference type="NCBIfam" id="TIGR04057">
    <property type="entry name" value="SusC_RagA_signa"/>
    <property type="match status" value="1"/>
</dbReference>
<evidence type="ECO:0000256" key="3">
    <source>
        <dbReference type="ARBA" id="ARBA00022452"/>
    </source>
</evidence>
<dbReference type="KEGG" id="btho:Btheta7330_04538"/>
<dbReference type="Gene3D" id="2.40.170.20">
    <property type="entry name" value="TonB-dependent receptor, beta-barrel domain"/>
    <property type="match status" value="1"/>
</dbReference>
<dbReference type="EMBL" id="CZAP01000013">
    <property type="protein sequence ID" value="CUP81363.1"/>
    <property type="molecule type" value="Genomic_DNA"/>
</dbReference>
<name>A0A0P0FFG6_BACT4</name>
<dbReference type="InterPro" id="IPR012910">
    <property type="entry name" value="Plug_dom"/>
</dbReference>
<dbReference type="EMBL" id="QROV01000012">
    <property type="protein sequence ID" value="RHL58792.1"/>
    <property type="molecule type" value="Genomic_DNA"/>
</dbReference>
<dbReference type="PROSITE" id="PS52016">
    <property type="entry name" value="TONB_DEPENDENT_REC_3"/>
    <property type="match status" value="1"/>
</dbReference>
<dbReference type="SMART" id="SM00965">
    <property type="entry name" value="STN"/>
    <property type="match status" value="1"/>
</dbReference>